<dbReference type="AlphaFoldDB" id="A0A934QP56"/>
<accession>A0A934QP56</accession>
<feature type="chain" id="PRO_5037323351" evidence="1">
    <location>
        <begin position="23"/>
        <end position="141"/>
    </location>
</feature>
<protein>
    <submittedName>
        <fullName evidence="2">Uncharacterized protein</fullName>
    </submittedName>
</protein>
<comment type="caution">
    <text evidence="2">The sequence shown here is derived from an EMBL/GenBank/DDBJ whole genome shotgun (WGS) entry which is preliminary data.</text>
</comment>
<reference evidence="2" key="1">
    <citation type="submission" date="2020-12" db="EMBL/GenBank/DDBJ databases">
        <title>Prauserella sp. ASG 168, a novel actinomycete isolated from cave rock.</title>
        <authorList>
            <person name="Suriyachadkun C."/>
        </authorList>
    </citation>
    <scope>NUCLEOTIDE SEQUENCE</scope>
    <source>
        <strain evidence="2">ASG 168</strain>
    </source>
</reference>
<proteinExistence type="predicted"/>
<name>A0A934QP56_9PSEU</name>
<keyword evidence="3" id="KW-1185">Reference proteome</keyword>
<evidence type="ECO:0000313" key="3">
    <source>
        <dbReference type="Proteomes" id="UP000635245"/>
    </source>
</evidence>
<evidence type="ECO:0000313" key="2">
    <source>
        <dbReference type="EMBL" id="MBK1782849.1"/>
    </source>
</evidence>
<keyword evidence="1" id="KW-0732">Signal</keyword>
<organism evidence="2 3">
    <name type="scientific">Prauserella cavernicola</name>
    <dbReference type="NCBI Taxonomy" id="2800127"/>
    <lineage>
        <taxon>Bacteria</taxon>
        <taxon>Bacillati</taxon>
        <taxon>Actinomycetota</taxon>
        <taxon>Actinomycetes</taxon>
        <taxon>Pseudonocardiales</taxon>
        <taxon>Pseudonocardiaceae</taxon>
        <taxon>Prauserella</taxon>
    </lineage>
</organism>
<dbReference type="Proteomes" id="UP000635245">
    <property type="component" value="Unassembled WGS sequence"/>
</dbReference>
<gene>
    <name evidence="2" type="ORF">JHE00_00830</name>
</gene>
<dbReference type="EMBL" id="JAENJH010000001">
    <property type="protein sequence ID" value="MBK1782849.1"/>
    <property type="molecule type" value="Genomic_DNA"/>
</dbReference>
<sequence length="141" mass="14497">MVRAALAILIAVALLATGSASAAFAPPQRRQAVAPPKRAPQQPHEIRIMVSGPDDTLMRVARGGAKTQVALRGEPFEHAFTEPAGGNGHLGITVAAASAEPKGRAVTCEIRVDGAVVSRVTAKDKDASGFAQVLCTIPTPV</sequence>
<dbReference type="RefSeq" id="WP_200313721.1">
    <property type="nucleotide sequence ID" value="NZ_JAENJH010000001.1"/>
</dbReference>
<feature type="signal peptide" evidence="1">
    <location>
        <begin position="1"/>
        <end position="22"/>
    </location>
</feature>
<evidence type="ECO:0000256" key="1">
    <source>
        <dbReference type="SAM" id="SignalP"/>
    </source>
</evidence>